<name>A0ABQ3D4I9_9RHOB</name>
<evidence type="ECO:0000313" key="4">
    <source>
        <dbReference type="Proteomes" id="UP000634455"/>
    </source>
</evidence>
<keyword evidence="4" id="KW-1185">Reference proteome</keyword>
<organism evidence="3 4">
    <name type="scientific">Paramylibacter ulvae</name>
    <dbReference type="NCBI Taxonomy" id="1651968"/>
    <lineage>
        <taxon>Bacteria</taxon>
        <taxon>Pseudomonadati</taxon>
        <taxon>Pseudomonadota</taxon>
        <taxon>Alphaproteobacteria</taxon>
        <taxon>Rhodobacterales</taxon>
        <taxon>Paracoccaceae</taxon>
        <taxon>Paramylibacter</taxon>
    </lineage>
</organism>
<dbReference type="Pfam" id="PF00188">
    <property type="entry name" value="CAP"/>
    <property type="match status" value="1"/>
</dbReference>
<reference evidence="4" key="1">
    <citation type="journal article" date="2019" name="Int. J. Syst. Evol. Microbiol.">
        <title>The Global Catalogue of Microorganisms (GCM) 10K type strain sequencing project: providing services to taxonomists for standard genome sequencing and annotation.</title>
        <authorList>
            <consortium name="The Broad Institute Genomics Platform"/>
            <consortium name="The Broad Institute Genome Sequencing Center for Infectious Disease"/>
            <person name="Wu L."/>
            <person name="Ma J."/>
        </authorList>
    </citation>
    <scope>NUCLEOTIDE SEQUENCE [LARGE SCALE GENOMIC DNA]</scope>
    <source>
        <strain evidence="4">KCTC 32465</strain>
    </source>
</reference>
<comment type="caution">
    <text evidence="3">The sequence shown here is derived from an EMBL/GenBank/DDBJ whole genome shotgun (WGS) entry which is preliminary data.</text>
</comment>
<feature type="chain" id="PRO_5047086008" description="SCP domain-containing protein" evidence="1">
    <location>
        <begin position="22"/>
        <end position="207"/>
    </location>
</feature>
<dbReference type="Proteomes" id="UP000634455">
    <property type="component" value="Unassembled WGS sequence"/>
</dbReference>
<dbReference type="Gene3D" id="3.40.33.10">
    <property type="entry name" value="CAP"/>
    <property type="match status" value="1"/>
</dbReference>
<dbReference type="PANTHER" id="PTHR31157:SF1">
    <property type="entry name" value="SCP DOMAIN-CONTAINING PROTEIN"/>
    <property type="match status" value="1"/>
</dbReference>
<dbReference type="InterPro" id="IPR014044">
    <property type="entry name" value="CAP_dom"/>
</dbReference>
<sequence length="207" mass="23292">MRKFIIYAMAMATMGATSAHAMGCNKPKFTKQELQVISPQRLNQKLFSSAATKVTNYYRCRAGKPQLKEIHGLRQAAADHSRKMARTGGNKARHYGSLKPRYRKARVKAKVMAENVGLDARLNYGRTPFIARNSQSCSYVFYDSKSPIPQHSYASLANRMVGLWIRSPGHKKNIMHPRVRKIGNGIGYSRNTSQPCGGYYLTQNFAD</sequence>
<feature type="signal peptide" evidence="1">
    <location>
        <begin position="1"/>
        <end position="21"/>
    </location>
</feature>
<keyword evidence="1" id="KW-0732">Signal</keyword>
<evidence type="ECO:0000313" key="3">
    <source>
        <dbReference type="EMBL" id="GHA55153.1"/>
    </source>
</evidence>
<accession>A0ABQ3D4I9</accession>
<protein>
    <recommendedName>
        <fullName evidence="2">SCP domain-containing protein</fullName>
    </recommendedName>
</protein>
<dbReference type="PANTHER" id="PTHR31157">
    <property type="entry name" value="SCP DOMAIN-CONTAINING PROTEIN"/>
    <property type="match status" value="1"/>
</dbReference>
<evidence type="ECO:0000256" key="1">
    <source>
        <dbReference type="SAM" id="SignalP"/>
    </source>
</evidence>
<dbReference type="InterPro" id="IPR035940">
    <property type="entry name" value="CAP_sf"/>
</dbReference>
<gene>
    <name evidence="3" type="ORF">GCM10008927_21290</name>
</gene>
<dbReference type="RefSeq" id="WP_189640703.1">
    <property type="nucleotide sequence ID" value="NZ_BMZF01000005.1"/>
</dbReference>
<dbReference type="CDD" id="cd05379">
    <property type="entry name" value="CAP_bacterial"/>
    <property type="match status" value="1"/>
</dbReference>
<dbReference type="EMBL" id="BMZF01000005">
    <property type="protein sequence ID" value="GHA55153.1"/>
    <property type="molecule type" value="Genomic_DNA"/>
</dbReference>
<dbReference type="SUPFAM" id="SSF55797">
    <property type="entry name" value="PR-1-like"/>
    <property type="match status" value="1"/>
</dbReference>
<proteinExistence type="predicted"/>
<evidence type="ECO:0000259" key="2">
    <source>
        <dbReference type="Pfam" id="PF00188"/>
    </source>
</evidence>
<feature type="domain" description="SCP" evidence="2">
    <location>
        <begin position="54"/>
        <end position="205"/>
    </location>
</feature>